<dbReference type="Proteomes" id="UP000237000">
    <property type="component" value="Unassembled WGS sequence"/>
</dbReference>
<protein>
    <submittedName>
        <fullName evidence="2">Uncharacterized protein</fullName>
    </submittedName>
</protein>
<dbReference type="OrthoDB" id="7777654at2759"/>
<reference evidence="3" key="1">
    <citation type="submission" date="2016-06" db="EMBL/GenBank/DDBJ databases">
        <title>Parallel loss of symbiosis genes in relatives of nitrogen-fixing non-legume Parasponia.</title>
        <authorList>
            <person name="Van Velzen R."/>
            <person name="Holmer R."/>
            <person name="Bu F."/>
            <person name="Rutten L."/>
            <person name="Van Zeijl A."/>
            <person name="Liu W."/>
            <person name="Santuari L."/>
            <person name="Cao Q."/>
            <person name="Sharma T."/>
            <person name="Shen D."/>
            <person name="Roswanjaya Y."/>
            <person name="Wardhani T."/>
            <person name="Kalhor M.S."/>
            <person name="Jansen J."/>
            <person name="Van den Hoogen J."/>
            <person name="Gungor B."/>
            <person name="Hartog M."/>
            <person name="Hontelez J."/>
            <person name="Verver J."/>
            <person name="Yang W.-C."/>
            <person name="Schijlen E."/>
            <person name="Repin R."/>
            <person name="Schilthuizen M."/>
            <person name="Schranz E."/>
            <person name="Heidstra R."/>
            <person name="Miyata K."/>
            <person name="Fedorova E."/>
            <person name="Kohlen W."/>
            <person name="Bisseling T."/>
            <person name="Smit S."/>
            <person name="Geurts R."/>
        </authorList>
    </citation>
    <scope>NUCLEOTIDE SEQUENCE [LARGE SCALE GENOMIC DNA]</scope>
    <source>
        <strain evidence="3">cv. RG33-2</strain>
    </source>
</reference>
<keyword evidence="3" id="KW-1185">Reference proteome</keyword>
<comment type="caution">
    <text evidence="2">The sequence shown here is derived from an EMBL/GenBank/DDBJ whole genome shotgun (WGS) entry which is preliminary data.</text>
</comment>
<dbReference type="STRING" id="63057.A0A2P5C9Q5"/>
<name>A0A2P5C9Q5_TREOI</name>
<dbReference type="PANTHER" id="PTHR10668:SF103">
    <property type="entry name" value="PYRIDINE NUCLEOTIDE-DISULFIDE OXIDOREDUCTASE DOMAIN-CONTAINING PROTEIN 2"/>
    <property type="match status" value="1"/>
</dbReference>
<proteinExistence type="inferred from homology"/>
<evidence type="ECO:0000313" key="3">
    <source>
        <dbReference type="Proteomes" id="UP000237000"/>
    </source>
</evidence>
<accession>A0A2P5C9Q5</accession>
<sequence>MGELDLVRHGLKLLKPIASSFTPCLDRRYLLLGLNDEHDHLALFKFSKVDADAYPRSDQDLPGKPEDSPCLHSEYLNTAEPELAEAEGFLQSSTTKTLYSLATHRASMVGMKLASK</sequence>
<dbReference type="AlphaFoldDB" id="A0A2P5C9Q5"/>
<evidence type="ECO:0000313" key="2">
    <source>
        <dbReference type="EMBL" id="PON57810.1"/>
    </source>
</evidence>
<dbReference type="EMBL" id="JXTC01000393">
    <property type="protein sequence ID" value="PON57810.1"/>
    <property type="molecule type" value="Genomic_DNA"/>
</dbReference>
<comment type="similarity">
    <text evidence="1">Belongs to the carotenoid/retinoid oxidoreductase family.</text>
</comment>
<organism evidence="2 3">
    <name type="scientific">Trema orientale</name>
    <name type="common">Charcoal tree</name>
    <name type="synonym">Celtis orientalis</name>
    <dbReference type="NCBI Taxonomy" id="63057"/>
    <lineage>
        <taxon>Eukaryota</taxon>
        <taxon>Viridiplantae</taxon>
        <taxon>Streptophyta</taxon>
        <taxon>Embryophyta</taxon>
        <taxon>Tracheophyta</taxon>
        <taxon>Spermatophyta</taxon>
        <taxon>Magnoliopsida</taxon>
        <taxon>eudicotyledons</taxon>
        <taxon>Gunneridae</taxon>
        <taxon>Pentapetalae</taxon>
        <taxon>rosids</taxon>
        <taxon>fabids</taxon>
        <taxon>Rosales</taxon>
        <taxon>Cannabaceae</taxon>
        <taxon>Trema</taxon>
    </lineage>
</organism>
<dbReference type="InParanoid" id="A0A2P5C9Q5"/>
<dbReference type="PANTHER" id="PTHR10668">
    <property type="entry name" value="PHYTOENE DEHYDROGENASE"/>
    <property type="match status" value="1"/>
</dbReference>
<evidence type="ECO:0000256" key="1">
    <source>
        <dbReference type="ARBA" id="ARBA00006046"/>
    </source>
</evidence>
<gene>
    <name evidence="2" type="ORF">TorRG33x02_292640</name>
</gene>